<keyword evidence="7" id="KW-0479">Metal-binding</keyword>
<dbReference type="RefSeq" id="WP_197905405.1">
    <property type="nucleotide sequence ID" value="NZ_AP021889.1"/>
</dbReference>
<feature type="transmembrane region" description="Helical" evidence="13">
    <location>
        <begin position="150"/>
        <end position="169"/>
    </location>
</feature>
<evidence type="ECO:0000313" key="16">
    <source>
        <dbReference type="Proteomes" id="UP000501726"/>
    </source>
</evidence>
<accession>A0A6F8PX54</accession>
<dbReference type="InterPro" id="IPR016174">
    <property type="entry name" value="Di-haem_cyt_TM"/>
</dbReference>
<organism evidence="15 16">
    <name type="scientific">Thiosulfatimonas sediminis</name>
    <dbReference type="NCBI Taxonomy" id="2675054"/>
    <lineage>
        <taxon>Bacteria</taxon>
        <taxon>Pseudomonadati</taxon>
        <taxon>Pseudomonadota</taxon>
        <taxon>Gammaproteobacteria</taxon>
        <taxon>Thiotrichales</taxon>
        <taxon>Piscirickettsiaceae</taxon>
        <taxon>Thiosulfatimonas</taxon>
    </lineage>
</organism>
<dbReference type="InterPro" id="IPR052168">
    <property type="entry name" value="Cytochrome_b561_oxidase"/>
</dbReference>
<proteinExistence type="inferred from homology"/>
<reference evidence="16" key="1">
    <citation type="submission" date="2019-11" db="EMBL/GenBank/DDBJ databases">
        <title>Isolation and characterization of two novel species in the genus Thiomicrorhabdus.</title>
        <authorList>
            <person name="Mochizuki J."/>
            <person name="Kojima H."/>
            <person name="Fukui M."/>
        </authorList>
    </citation>
    <scope>NUCLEOTIDE SEQUENCE [LARGE SCALE GENOMIC DNA]</scope>
    <source>
        <strain evidence="16">aks77</strain>
    </source>
</reference>
<dbReference type="Pfam" id="PF01292">
    <property type="entry name" value="Ni_hydr_CYTB"/>
    <property type="match status" value="1"/>
</dbReference>
<keyword evidence="11 13" id="KW-0472">Membrane</keyword>
<evidence type="ECO:0000256" key="3">
    <source>
        <dbReference type="ARBA" id="ARBA00022448"/>
    </source>
</evidence>
<evidence type="ECO:0000313" key="15">
    <source>
        <dbReference type="EMBL" id="BBP46584.1"/>
    </source>
</evidence>
<keyword evidence="5" id="KW-0349">Heme</keyword>
<dbReference type="KEGG" id="tse:THMIRHAS_19570"/>
<keyword evidence="6 13" id="KW-0812">Transmembrane</keyword>
<protein>
    <submittedName>
        <fullName evidence="15">Cytochrome b561</fullName>
    </submittedName>
</protein>
<keyword evidence="4" id="KW-1003">Cell membrane</keyword>
<dbReference type="GO" id="GO:0005886">
    <property type="term" value="C:plasma membrane"/>
    <property type="evidence" value="ECO:0007669"/>
    <property type="project" value="UniProtKB-SubCell"/>
</dbReference>
<dbReference type="GO" id="GO:0046872">
    <property type="term" value="F:metal ion binding"/>
    <property type="evidence" value="ECO:0007669"/>
    <property type="project" value="UniProtKB-KW"/>
</dbReference>
<evidence type="ECO:0000256" key="6">
    <source>
        <dbReference type="ARBA" id="ARBA00022692"/>
    </source>
</evidence>
<sequence>MMNWKNNTQHYGWLSISLHWLMALLILAAFASIEMRGLFEKGSETRDLIKHIHFMLGLSILALVLIRLSLRLFQTQPVTLSAEPSQQKLSKIMHWTLYVFMLFMPILGWLTISAEGKQLLIFGTQLPQLVMENHDLAEFFEESHEILGQFGYLLIGLHALAGILHHYLWHDATLMRMLGRNGQTNSANSL</sequence>
<evidence type="ECO:0000256" key="8">
    <source>
        <dbReference type="ARBA" id="ARBA00022982"/>
    </source>
</evidence>
<dbReference type="GO" id="GO:0020037">
    <property type="term" value="F:heme binding"/>
    <property type="evidence" value="ECO:0007669"/>
    <property type="project" value="TreeGrafter"/>
</dbReference>
<keyword evidence="9 13" id="KW-1133">Transmembrane helix</keyword>
<evidence type="ECO:0000256" key="9">
    <source>
        <dbReference type="ARBA" id="ARBA00022989"/>
    </source>
</evidence>
<evidence type="ECO:0000256" key="10">
    <source>
        <dbReference type="ARBA" id="ARBA00023004"/>
    </source>
</evidence>
<comment type="cofactor">
    <cofactor evidence="1">
        <name>heme b</name>
        <dbReference type="ChEBI" id="CHEBI:60344"/>
    </cofactor>
</comment>
<dbReference type="PANTHER" id="PTHR30529">
    <property type="entry name" value="CYTOCHROME B561"/>
    <property type="match status" value="1"/>
</dbReference>
<evidence type="ECO:0000256" key="13">
    <source>
        <dbReference type="SAM" id="Phobius"/>
    </source>
</evidence>
<keyword evidence="10" id="KW-0408">Iron</keyword>
<dbReference type="Proteomes" id="UP000501726">
    <property type="component" value="Chromosome"/>
</dbReference>
<evidence type="ECO:0000256" key="1">
    <source>
        <dbReference type="ARBA" id="ARBA00001970"/>
    </source>
</evidence>
<evidence type="ECO:0000256" key="11">
    <source>
        <dbReference type="ARBA" id="ARBA00023136"/>
    </source>
</evidence>
<dbReference type="SUPFAM" id="SSF81342">
    <property type="entry name" value="Transmembrane di-heme cytochromes"/>
    <property type="match status" value="1"/>
</dbReference>
<gene>
    <name evidence="15" type="ORF">THMIRHAS_19570</name>
</gene>
<dbReference type="PANTHER" id="PTHR30529:SF3">
    <property type="entry name" value="CYTOCHROME B561 HOMOLOG 1"/>
    <property type="match status" value="1"/>
</dbReference>
<dbReference type="AlphaFoldDB" id="A0A6F8PX54"/>
<comment type="similarity">
    <text evidence="12">Belongs to the cytochrome b561 family.</text>
</comment>
<feature type="transmembrane region" description="Helical" evidence="13">
    <location>
        <begin position="92"/>
        <end position="112"/>
    </location>
</feature>
<comment type="subcellular location">
    <subcellularLocation>
        <location evidence="2">Cell membrane</location>
        <topology evidence="2">Multi-pass membrane protein</topology>
    </subcellularLocation>
</comment>
<keyword evidence="3" id="KW-0813">Transport</keyword>
<evidence type="ECO:0000256" key="12">
    <source>
        <dbReference type="ARBA" id="ARBA00037975"/>
    </source>
</evidence>
<evidence type="ECO:0000256" key="4">
    <source>
        <dbReference type="ARBA" id="ARBA00022475"/>
    </source>
</evidence>
<name>A0A6F8PX54_9GAMM</name>
<feature type="transmembrane region" description="Helical" evidence="13">
    <location>
        <begin position="12"/>
        <end position="33"/>
    </location>
</feature>
<dbReference type="EMBL" id="AP021889">
    <property type="protein sequence ID" value="BBP46584.1"/>
    <property type="molecule type" value="Genomic_DNA"/>
</dbReference>
<dbReference type="GO" id="GO:0009055">
    <property type="term" value="F:electron transfer activity"/>
    <property type="evidence" value="ECO:0007669"/>
    <property type="project" value="InterPro"/>
</dbReference>
<evidence type="ECO:0000256" key="5">
    <source>
        <dbReference type="ARBA" id="ARBA00022617"/>
    </source>
</evidence>
<keyword evidence="16" id="KW-1185">Reference proteome</keyword>
<evidence type="ECO:0000256" key="7">
    <source>
        <dbReference type="ARBA" id="ARBA00022723"/>
    </source>
</evidence>
<evidence type="ECO:0000256" key="2">
    <source>
        <dbReference type="ARBA" id="ARBA00004651"/>
    </source>
</evidence>
<evidence type="ECO:0000259" key="14">
    <source>
        <dbReference type="Pfam" id="PF01292"/>
    </source>
</evidence>
<feature type="transmembrane region" description="Helical" evidence="13">
    <location>
        <begin position="54"/>
        <end position="72"/>
    </location>
</feature>
<dbReference type="InterPro" id="IPR011577">
    <property type="entry name" value="Cyt_b561_bac/Ni-Hgenase"/>
</dbReference>
<dbReference type="GO" id="GO:0022904">
    <property type="term" value="P:respiratory electron transport chain"/>
    <property type="evidence" value="ECO:0007669"/>
    <property type="project" value="InterPro"/>
</dbReference>
<feature type="domain" description="Cytochrome b561 bacterial/Ni-hydrogenase" evidence="14">
    <location>
        <begin position="10"/>
        <end position="179"/>
    </location>
</feature>
<keyword evidence="8" id="KW-0249">Electron transport</keyword>